<dbReference type="Gene3D" id="2.60.120.620">
    <property type="entry name" value="q2cbj1_9rhob like domain"/>
    <property type="match status" value="1"/>
</dbReference>
<dbReference type="SUPFAM" id="SSF51197">
    <property type="entry name" value="Clavaminate synthase-like"/>
    <property type="match status" value="1"/>
</dbReference>
<name>A0A382GA22_9ZZZZ</name>
<evidence type="ECO:0008006" key="2">
    <source>
        <dbReference type="Google" id="ProtNLM"/>
    </source>
</evidence>
<evidence type="ECO:0000313" key="1">
    <source>
        <dbReference type="EMBL" id="SVB71454.1"/>
    </source>
</evidence>
<organism evidence="1">
    <name type="scientific">marine metagenome</name>
    <dbReference type="NCBI Taxonomy" id="408172"/>
    <lineage>
        <taxon>unclassified sequences</taxon>
        <taxon>metagenomes</taxon>
        <taxon>ecological metagenomes</taxon>
    </lineage>
</organism>
<dbReference type="EMBL" id="UINC01054122">
    <property type="protein sequence ID" value="SVB71454.1"/>
    <property type="molecule type" value="Genomic_DNA"/>
</dbReference>
<accession>A0A382GA22</accession>
<protein>
    <recommendedName>
        <fullName evidence="2">Phytanoyl-CoA dioxygenase</fullName>
    </recommendedName>
</protein>
<sequence>MGKRLSDVQLQQYAQDGYTHPIPVLSADEVSAAHADIEAFEARKINRREDIPGSVVFWNHRIKFVSTAPNGQY</sequence>
<dbReference type="AlphaFoldDB" id="A0A382GA22"/>
<proteinExistence type="predicted"/>
<reference evidence="1" key="1">
    <citation type="submission" date="2018-05" db="EMBL/GenBank/DDBJ databases">
        <authorList>
            <person name="Lanie J.A."/>
            <person name="Ng W.-L."/>
            <person name="Kazmierczak K.M."/>
            <person name="Andrzejewski T.M."/>
            <person name="Davidsen T.M."/>
            <person name="Wayne K.J."/>
            <person name="Tettelin H."/>
            <person name="Glass J.I."/>
            <person name="Rusch D."/>
            <person name="Podicherti R."/>
            <person name="Tsui H.-C.T."/>
            <person name="Winkler M.E."/>
        </authorList>
    </citation>
    <scope>NUCLEOTIDE SEQUENCE</scope>
</reference>
<gene>
    <name evidence="1" type="ORF">METZ01_LOCUS224308</name>
</gene>